<dbReference type="AlphaFoldDB" id="A0A2H9MND0"/>
<sequence>MKKQIESYKNSLKIKKEIGDTKGESACYTNLGVAYDDLGDFGKAIEFHENSLKIKKEIG</sequence>
<dbReference type="Gene3D" id="1.25.40.10">
    <property type="entry name" value="Tetratricopeptide repeat domain"/>
    <property type="match status" value="1"/>
</dbReference>
<dbReference type="SMART" id="SM00028">
    <property type="entry name" value="TPR"/>
    <property type="match status" value="1"/>
</dbReference>
<dbReference type="SUPFAM" id="SSF48452">
    <property type="entry name" value="TPR-like"/>
    <property type="match status" value="1"/>
</dbReference>
<gene>
    <name evidence="5" type="ORF">COW47_02410</name>
</gene>
<evidence type="ECO:0000256" key="2">
    <source>
        <dbReference type="ARBA" id="ARBA00022490"/>
    </source>
</evidence>
<protein>
    <submittedName>
        <fullName evidence="5">Tetratricopeptide repeat-containing protein</fullName>
    </submittedName>
</protein>
<dbReference type="InterPro" id="IPR052386">
    <property type="entry name" value="GPSM"/>
</dbReference>
<dbReference type="PANTHER" id="PTHR45954">
    <property type="entry name" value="LD33695P"/>
    <property type="match status" value="1"/>
</dbReference>
<accession>A0A2H9MND0</accession>
<dbReference type="GO" id="GO:0001965">
    <property type="term" value="F:G-protein alpha-subunit binding"/>
    <property type="evidence" value="ECO:0007669"/>
    <property type="project" value="TreeGrafter"/>
</dbReference>
<organism evidence="5 6">
    <name type="scientific">Huberarchaeum crystalense</name>
    <dbReference type="NCBI Taxonomy" id="2014257"/>
    <lineage>
        <taxon>Archaea</taxon>
        <taxon>Candidatus Huberarchaeota</taxon>
        <taxon>Candidatus Huberarchaeia</taxon>
        <taxon>Candidatus Huberarchaeales</taxon>
        <taxon>Candidatus Huberarchaeaceae</taxon>
        <taxon>Candidatus Huberarchaeum</taxon>
    </lineage>
</organism>
<reference evidence="6" key="1">
    <citation type="submission" date="2017-09" db="EMBL/GenBank/DDBJ databases">
        <title>Depth-based differentiation of microbial function through sediment-hosted aquifers and enrichment of novel symbionts in the deep terrestrial subsurface.</title>
        <authorList>
            <person name="Probst A.J."/>
            <person name="Ladd B."/>
            <person name="Jarett J.K."/>
            <person name="Geller-Mcgrath D.E."/>
            <person name="Sieber C.M.K."/>
            <person name="Emerson J.B."/>
            <person name="Anantharaman K."/>
            <person name="Thomas B.C."/>
            <person name="Malmstrom R."/>
            <person name="Stieglmeier M."/>
            <person name="Klingl A."/>
            <person name="Woyke T."/>
            <person name="Ryan C.M."/>
            <person name="Banfield J.F."/>
        </authorList>
    </citation>
    <scope>NUCLEOTIDE SEQUENCE [LARGE SCALE GENOMIC DNA]</scope>
</reference>
<keyword evidence="3" id="KW-0677">Repeat</keyword>
<dbReference type="InterPro" id="IPR011990">
    <property type="entry name" value="TPR-like_helical_dom_sf"/>
</dbReference>
<proteinExistence type="predicted"/>
<keyword evidence="4" id="KW-0802">TPR repeat</keyword>
<dbReference type="InterPro" id="IPR019734">
    <property type="entry name" value="TPR_rpt"/>
</dbReference>
<dbReference type="Pfam" id="PF13424">
    <property type="entry name" value="TPR_12"/>
    <property type="match status" value="1"/>
</dbReference>
<evidence type="ECO:0000313" key="6">
    <source>
        <dbReference type="Proteomes" id="UP000228989"/>
    </source>
</evidence>
<evidence type="ECO:0000313" key="5">
    <source>
        <dbReference type="EMBL" id="PIV89524.1"/>
    </source>
</evidence>
<dbReference type="GO" id="GO:0005938">
    <property type="term" value="C:cell cortex"/>
    <property type="evidence" value="ECO:0007669"/>
    <property type="project" value="TreeGrafter"/>
</dbReference>
<dbReference type="PANTHER" id="PTHR45954:SF1">
    <property type="entry name" value="LD33695P"/>
    <property type="match status" value="1"/>
</dbReference>
<comment type="subcellular location">
    <subcellularLocation>
        <location evidence="1">Cytoplasm</location>
    </subcellularLocation>
</comment>
<evidence type="ECO:0000256" key="3">
    <source>
        <dbReference type="ARBA" id="ARBA00022737"/>
    </source>
</evidence>
<comment type="caution">
    <text evidence="5">The sequence shown here is derived from an EMBL/GenBank/DDBJ whole genome shotgun (WGS) entry which is preliminary data.</text>
</comment>
<dbReference type="PROSITE" id="PS50005">
    <property type="entry name" value="TPR"/>
    <property type="match status" value="1"/>
</dbReference>
<evidence type="ECO:0000256" key="4">
    <source>
        <dbReference type="PROSITE-ProRule" id="PRU00339"/>
    </source>
</evidence>
<name>A0A2H9MND0_HUBC1</name>
<feature type="repeat" description="TPR" evidence="4">
    <location>
        <begin position="25"/>
        <end position="58"/>
    </location>
</feature>
<dbReference type="Proteomes" id="UP000228989">
    <property type="component" value="Unassembled WGS sequence"/>
</dbReference>
<dbReference type="GO" id="GO:0005092">
    <property type="term" value="F:GDP-dissociation inhibitor activity"/>
    <property type="evidence" value="ECO:0007669"/>
    <property type="project" value="TreeGrafter"/>
</dbReference>
<keyword evidence="2" id="KW-0963">Cytoplasm</keyword>
<feature type="non-terminal residue" evidence="5">
    <location>
        <position position="59"/>
    </location>
</feature>
<evidence type="ECO:0000256" key="1">
    <source>
        <dbReference type="ARBA" id="ARBA00004496"/>
    </source>
</evidence>
<dbReference type="EMBL" id="PFFF01000047">
    <property type="protein sequence ID" value="PIV89524.1"/>
    <property type="molecule type" value="Genomic_DNA"/>
</dbReference>